<reference evidence="2 3" key="1">
    <citation type="submission" date="2021-01" db="EMBL/GenBank/DDBJ databases">
        <title>Genomic Encyclopedia of Type Strains, Phase IV (KMG-IV): sequencing the most valuable type-strain genomes for metagenomic binning, comparative biology and taxonomic classification.</title>
        <authorList>
            <person name="Goeker M."/>
        </authorList>
    </citation>
    <scope>NUCLEOTIDE SEQUENCE [LARGE SCALE GENOMIC DNA]</scope>
    <source>
        <strain evidence="2 3">DSM 24834</strain>
    </source>
</reference>
<gene>
    <name evidence="2" type="ORF">JOC86_002213</name>
</gene>
<dbReference type="EMBL" id="JAFBDZ010000002">
    <property type="protein sequence ID" value="MBM7585671.1"/>
    <property type="molecule type" value="Genomic_DNA"/>
</dbReference>
<sequence length="49" mass="5671">MNTIKFLLSILIIFTMGACSNANQENVEEIKVNYWLNDEMQSETEFIQG</sequence>
<protein>
    <submittedName>
        <fullName evidence="2">Uncharacterized protein</fullName>
    </submittedName>
</protein>
<feature type="signal peptide" evidence="1">
    <location>
        <begin position="1"/>
        <end position="24"/>
    </location>
</feature>
<dbReference type="Proteomes" id="UP001646157">
    <property type="component" value="Unassembled WGS sequence"/>
</dbReference>
<name>A0ABS2NDM7_9BACI</name>
<evidence type="ECO:0000313" key="3">
    <source>
        <dbReference type="Proteomes" id="UP001646157"/>
    </source>
</evidence>
<evidence type="ECO:0000256" key="1">
    <source>
        <dbReference type="SAM" id="SignalP"/>
    </source>
</evidence>
<accession>A0ABS2NDM7</accession>
<keyword evidence="1" id="KW-0732">Signal</keyword>
<feature type="chain" id="PRO_5046502651" evidence="1">
    <location>
        <begin position="25"/>
        <end position="49"/>
    </location>
</feature>
<organism evidence="2 3">
    <name type="scientific">Rossellomorea pakistanensis</name>
    <dbReference type="NCBI Taxonomy" id="992288"/>
    <lineage>
        <taxon>Bacteria</taxon>
        <taxon>Bacillati</taxon>
        <taxon>Bacillota</taxon>
        <taxon>Bacilli</taxon>
        <taxon>Bacillales</taxon>
        <taxon>Bacillaceae</taxon>
        <taxon>Rossellomorea</taxon>
    </lineage>
</organism>
<evidence type="ECO:0000313" key="2">
    <source>
        <dbReference type="EMBL" id="MBM7585671.1"/>
    </source>
</evidence>
<proteinExistence type="predicted"/>
<dbReference type="RefSeq" id="WP_205172062.1">
    <property type="nucleotide sequence ID" value="NZ_JAFBDZ010000002.1"/>
</dbReference>
<dbReference type="PROSITE" id="PS51257">
    <property type="entry name" value="PROKAR_LIPOPROTEIN"/>
    <property type="match status" value="1"/>
</dbReference>
<comment type="caution">
    <text evidence="2">The sequence shown here is derived from an EMBL/GenBank/DDBJ whole genome shotgun (WGS) entry which is preliminary data.</text>
</comment>
<keyword evidence="3" id="KW-1185">Reference proteome</keyword>